<reference evidence="6 7" key="1">
    <citation type="submission" date="2015-12" db="EMBL/GenBank/DDBJ databases">
        <title>Genome sequence of Thalassospira lucentensis MCCC 1A02072.</title>
        <authorList>
            <person name="Lu L."/>
            <person name="Lai Q."/>
            <person name="Shao Z."/>
            <person name="Qian P."/>
        </authorList>
    </citation>
    <scope>NUCLEOTIDE SEQUENCE [LARGE SCALE GENOMIC DNA]</scope>
    <source>
        <strain evidence="6 7">MCCC 1A02072</strain>
    </source>
</reference>
<dbReference type="AlphaFoldDB" id="A0A154LBA3"/>
<dbReference type="OrthoDB" id="5297263at2"/>
<dbReference type="Pfam" id="PF00126">
    <property type="entry name" value="HTH_1"/>
    <property type="match status" value="1"/>
</dbReference>
<evidence type="ECO:0000256" key="3">
    <source>
        <dbReference type="ARBA" id="ARBA00023125"/>
    </source>
</evidence>
<dbReference type="PROSITE" id="PS50931">
    <property type="entry name" value="HTH_LYSR"/>
    <property type="match status" value="1"/>
</dbReference>
<dbReference type="Gene3D" id="3.40.190.290">
    <property type="match status" value="1"/>
</dbReference>
<evidence type="ECO:0000256" key="2">
    <source>
        <dbReference type="ARBA" id="ARBA00023015"/>
    </source>
</evidence>
<dbReference type="Pfam" id="PF03466">
    <property type="entry name" value="LysR_substrate"/>
    <property type="match status" value="1"/>
</dbReference>
<evidence type="ECO:0000313" key="6">
    <source>
        <dbReference type="EMBL" id="KZB69196.1"/>
    </source>
</evidence>
<feature type="domain" description="HTH lysR-type" evidence="5">
    <location>
        <begin position="1"/>
        <end position="60"/>
    </location>
</feature>
<dbReference type="PANTHER" id="PTHR30419">
    <property type="entry name" value="HTH-TYPE TRANSCRIPTIONAL REGULATOR YBHD"/>
    <property type="match status" value="1"/>
</dbReference>
<keyword evidence="4" id="KW-0804">Transcription</keyword>
<proteinExistence type="inferred from homology"/>
<organism evidence="6 7">
    <name type="scientific">Thalassospira lucentensis</name>
    <dbReference type="NCBI Taxonomy" id="168935"/>
    <lineage>
        <taxon>Bacteria</taxon>
        <taxon>Pseudomonadati</taxon>
        <taxon>Pseudomonadota</taxon>
        <taxon>Alphaproteobacteria</taxon>
        <taxon>Rhodospirillales</taxon>
        <taxon>Thalassospiraceae</taxon>
        <taxon>Thalassospira</taxon>
    </lineage>
</organism>
<protein>
    <submittedName>
        <fullName evidence="6">LysR family transcriptional regulator</fullName>
    </submittedName>
</protein>
<dbReference type="EMBL" id="LPVY01000002">
    <property type="protein sequence ID" value="KZB69196.1"/>
    <property type="molecule type" value="Genomic_DNA"/>
</dbReference>
<dbReference type="InterPro" id="IPR036390">
    <property type="entry name" value="WH_DNA-bd_sf"/>
</dbReference>
<evidence type="ECO:0000259" key="5">
    <source>
        <dbReference type="PROSITE" id="PS50931"/>
    </source>
</evidence>
<comment type="caution">
    <text evidence="6">The sequence shown here is derived from an EMBL/GenBank/DDBJ whole genome shotgun (WGS) entry which is preliminary data.</text>
</comment>
<sequence length="309" mass="33856">MKIDDKPLRYFLAVFEAGSIRTAAENLRIAPSAISRQIASLEAHLETLLMERTKRGIIFTESGHMVAAHARRRFEMDEAFSVDLAAARGAIAGTVRIATGEGFVVDLVNHVVRPLRDEFPDIRLEIDVAGTEKITHGILRDDYDMGLVFNPPRNPDLELLAEDHAPLCALVPPGFDLAKKETCTLSDTLNYPAALLNPHFGVAKLLANVDHGNRVARDAFLTADSINVAVHFVLSGGGITFLPAFAVSRQLRRGEVVAIPLTDPFLARVPSHLLVRKGRPKTAAVRAVTGMIRDRMEAFGSAWYPEEHA</sequence>
<dbReference type="SUPFAM" id="SSF46785">
    <property type="entry name" value="Winged helix' DNA-binding domain"/>
    <property type="match status" value="1"/>
</dbReference>
<dbReference type="InterPro" id="IPR050950">
    <property type="entry name" value="HTH-type_LysR_regulators"/>
</dbReference>
<dbReference type="InterPro" id="IPR000847">
    <property type="entry name" value="LysR_HTH_N"/>
</dbReference>
<dbReference type="FunFam" id="1.10.10.10:FF:000001">
    <property type="entry name" value="LysR family transcriptional regulator"/>
    <property type="match status" value="1"/>
</dbReference>
<dbReference type="GO" id="GO:0005829">
    <property type="term" value="C:cytosol"/>
    <property type="evidence" value="ECO:0007669"/>
    <property type="project" value="TreeGrafter"/>
</dbReference>
<dbReference type="InterPro" id="IPR036388">
    <property type="entry name" value="WH-like_DNA-bd_sf"/>
</dbReference>
<name>A0A154LBA3_9PROT</name>
<dbReference type="PANTHER" id="PTHR30419:SF8">
    <property type="entry name" value="NITROGEN ASSIMILATION TRANSCRIPTIONAL ACTIVATOR-RELATED"/>
    <property type="match status" value="1"/>
</dbReference>
<keyword evidence="3" id="KW-0238">DNA-binding</keyword>
<evidence type="ECO:0000313" key="7">
    <source>
        <dbReference type="Proteomes" id="UP000076335"/>
    </source>
</evidence>
<dbReference type="SUPFAM" id="SSF53850">
    <property type="entry name" value="Periplasmic binding protein-like II"/>
    <property type="match status" value="1"/>
</dbReference>
<keyword evidence="2" id="KW-0805">Transcription regulation</keyword>
<gene>
    <name evidence="6" type="ORF">AUP42_09960</name>
</gene>
<evidence type="ECO:0000256" key="4">
    <source>
        <dbReference type="ARBA" id="ARBA00023163"/>
    </source>
</evidence>
<evidence type="ECO:0000256" key="1">
    <source>
        <dbReference type="ARBA" id="ARBA00009437"/>
    </source>
</evidence>
<accession>A0A154LBA3</accession>
<dbReference type="GO" id="GO:0003677">
    <property type="term" value="F:DNA binding"/>
    <property type="evidence" value="ECO:0007669"/>
    <property type="project" value="UniProtKB-KW"/>
</dbReference>
<dbReference type="Gene3D" id="1.10.10.10">
    <property type="entry name" value="Winged helix-like DNA-binding domain superfamily/Winged helix DNA-binding domain"/>
    <property type="match status" value="1"/>
</dbReference>
<dbReference type="InterPro" id="IPR005119">
    <property type="entry name" value="LysR_subst-bd"/>
</dbReference>
<dbReference type="GO" id="GO:0003700">
    <property type="term" value="F:DNA-binding transcription factor activity"/>
    <property type="evidence" value="ECO:0007669"/>
    <property type="project" value="InterPro"/>
</dbReference>
<comment type="similarity">
    <text evidence="1">Belongs to the LysR transcriptional regulatory family.</text>
</comment>
<dbReference type="Proteomes" id="UP000076335">
    <property type="component" value="Unassembled WGS sequence"/>
</dbReference>